<protein>
    <submittedName>
        <fullName evidence="1">Uncharacterized protein</fullName>
    </submittedName>
</protein>
<evidence type="ECO:0000313" key="2">
    <source>
        <dbReference type="Proteomes" id="UP000318380"/>
    </source>
</evidence>
<organism evidence="1 2">
    <name type="scientific">Kribbella amoyensis</name>
    <dbReference type="NCBI Taxonomy" id="996641"/>
    <lineage>
        <taxon>Bacteria</taxon>
        <taxon>Bacillati</taxon>
        <taxon>Actinomycetota</taxon>
        <taxon>Actinomycetes</taxon>
        <taxon>Propionibacteriales</taxon>
        <taxon>Kribbellaceae</taxon>
        <taxon>Kribbella</taxon>
    </lineage>
</organism>
<dbReference type="EMBL" id="VIVK01000001">
    <property type="protein sequence ID" value="TWD83788.1"/>
    <property type="molecule type" value="Genomic_DNA"/>
</dbReference>
<gene>
    <name evidence="1" type="ORF">FB561_4957</name>
</gene>
<name>A0A561BY76_9ACTN</name>
<evidence type="ECO:0000313" key="1">
    <source>
        <dbReference type="EMBL" id="TWD83788.1"/>
    </source>
</evidence>
<reference evidence="1 2" key="1">
    <citation type="submission" date="2019-06" db="EMBL/GenBank/DDBJ databases">
        <title>Sequencing the genomes of 1000 actinobacteria strains.</title>
        <authorList>
            <person name="Klenk H.-P."/>
        </authorList>
    </citation>
    <scope>NUCLEOTIDE SEQUENCE [LARGE SCALE GENOMIC DNA]</scope>
    <source>
        <strain evidence="1 2">DSM 24683</strain>
    </source>
</reference>
<proteinExistence type="predicted"/>
<dbReference type="RefSeq" id="WP_145810681.1">
    <property type="nucleotide sequence ID" value="NZ_VIVK01000001.1"/>
</dbReference>
<accession>A0A561BY76</accession>
<sequence>MPWLRIVSVGIVVVLLGFVVRGAVDHWSDPQESRQDVIDQHAGTLRTIRGQVERAVAKTPPIDLEAAGSERCDGLRDGERPFKLDRGDPRTSTVGIVLDRQLTDPGAERGQYDFAPTTLGDLIVEAGPGHEAGKDDQEPADDLFRRTVEATAKVRYALVLRLVDVPSEDEEPRHLGYTASMLDLTRAAEVCRFSATADVGRGVIPYRYPSGASEEMRNRSKAGALRMVLLSNTLAVLEMQLNSVQRGSFELDGK</sequence>
<keyword evidence="2" id="KW-1185">Reference proteome</keyword>
<dbReference type="AlphaFoldDB" id="A0A561BY76"/>
<comment type="caution">
    <text evidence="1">The sequence shown here is derived from an EMBL/GenBank/DDBJ whole genome shotgun (WGS) entry which is preliminary data.</text>
</comment>
<dbReference type="Proteomes" id="UP000318380">
    <property type="component" value="Unassembled WGS sequence"/>
</dbReference>